<evidence type="ECO:0000256" key="2">
    <source>
        <dbReference type="ARBA" id="ARBA00022737"/>
    </source>
</evidence>
<gene>
    <name evidence="5" type="ORF">PECAL_1P19700</name>
</gene>
<dbReference type="InterPro" id="IPR015943">
    <property type="entry name" value="WD40/YVTN_repeat-like_dom_sf"/>
</dbReference>
<dbReference type="OrthoDB" id="7668193at2759"/>
<dbReference type="SUPFAM" id="SSF50978">
    <property type="entry name" value="WD40 repeat-like"/>
    <property type="match status" value="1"/>
</dbReference>
<evidence type="ECO:0000256" key="1">
    <source>
        <dbReference type="ARBA" id="ARBA00022574"/>
    </source>
</evidence>
<accession>A0A8J2S8V5</accession>
<protein>
    <recommendedName>
        <fullName evidence="7">Anaphase-promoting complex subunit 4 WD40 domain-containing protein</fullName>
    </recommendedName>
</protein>
<keyword evidence="6" id="KW-1185">Reference proteome</keyword>
<reference evidence="5" key="1">
    <citation type="submission" date="2021-11" db="EMBL/GenBank/DDBJ databases">
        <authorList>
            <consortium name="Genoscope - CEA"/>
            <person name="William W."/>
        </authorList>
    </citation>
    <scope>NUCLEOTIDE SEQUENCE</scope>
</reference>
<name>A0A8J2S8V5_9STRA</name>
<evidence type="ECO:0000256" key="3">
    <source>
        <dbReference type="PROSITE-ProRule" id="PRU00221"/>
    </source>
</evidence>
<sequence length="393" mass="42612">MAAHQLTTARAPPEPEFVLRGHSHAVTALRFLDEHRLVSGDVGGHCLLWNLATRRPVQNWAAAPLGVLEVHDHAGGLLTQTRDGRIRLWDLENLAEPTTTLATNSFFFARCATVGHSEDYAAPPIISTSQPRPPRTKAESGIGAQLASDDDEEEETPPPAKRWCDHEGHARHLVLAPTEPPEATLLWDTRQSQPALKLAPDAGDRTLVRKGDASVLGNAMAMRLWLPQTQPSSKPPLALVGHENGRILAWDLAMPVPQICAKTPQNAFKSPNVALDINEEGTLLFAGGVESKAQAFRVEPGLLKPHGSLDVTCGAVNELDQHPGVGQLALRGDGKVIASAGWDYRVRLFSAKSLKRLAVLRYHDASVNALDWSSDLLATGSKDTKVAVWRLSF</sequence>
<dbReference type="AlphaFoldDB" id="A0A8J2S8V5"/>
<dbReference type="PANTHER" id="PTHR19854">
    <property type="entry name" value="TRANSDUCIN BETA-LIKE 3"/>
    <property type="match status" value="1"/>
</dbReference>
<dbReference type="InterPro" id="IPR036322">
    <property type="entry name" value="WD40_repeat_dom_sf"/>
</dbReference>
<dbReference type="PANTHER" id="PTHR19854:SF1">
    <property type="entry name" value="GUANINE NUCLEOTIDE-BINDING PROTEIN SUBUNIT BETA-LIKE PROTEIN 1"/>
    <property type="match status" value="1"/>
</dbReference>
<organism evidence="5 6">
    <name type="scientific">Pelagomonas calceolata</name>
    <dbReference type="NCBI Taxonomy" id="35677"/>
    <lineage>
        <taxon>Eukaryota</taxon>
        <taxon>Sar</taxon>
        <taxon>Stramenopiles</taxon>
        <taxon>Ochrophyta</taxon>
        <taxon>Pelagophyceae</taxon>
        <taxon>Pelagomonadales</taxon>
        <taxon>Pelagomonadaceae</taxon>
        <taxon>Pelagomonas</taxon>
    </lineage>
</organism>
<keyword evidence="2" id="KW-0677">Repeat</keyword>
<feature type="repeat" description="WD" evidence="3">
    <location>
        <begin position="360"/>
        <end position="393"/>
    </location>
</feature>
<dbReference type="PROSITE" id="PS50082">
    <property type="entry name" value="WD_REPEATS_2"/>
    <property type="match status" value="3"/>
</dbReference>
<proteinExistence type="predicted"/>
<dbReference type="SMART" id="SM00320">
    <property type="entry name" value="WD40"/>
    <property type="match status" value="4"/>
</dbReference>
<feature type="region of interest" description="Disordered" evidence="4">
    <location>
        <begin position="122"/>
        <end position="163"/>
    </location>
</feature>
<evidence type="ECO:0008006" key="7">
    <source>
        <dbReference type="Google" id="ProtNLM"/>
    </source>
</evidence>
<dbReference type="Pfam" id="PF00400">
    <property type="entry name" value="WD40"/>
    <property type="match status" value="3"/>
</dbReference>
<dbReference type="Gene3D" id="2.130.10.10">
    <property type="entry name" value="YVTN repeat-like/Quinoprotein amine dehydrogenase"/>
    <property type="match status" value="2"/>
</dbReference>
<feature type="repeat" description="WD" evidence="3">
    <location>
        <begin position="19"/>
        <end position="59"/>
    </location>
</feature>
<comment type="caution">
    <text evidence="5">The sequence shown here is derived from an EMBL/GenBank/DDBJ whole genome shotgun (WGS) entry which is preliminary data.</text>
</comment>
<evidence type="ECO:0000313" key="6">
    <source>
        <dbReference type="Proteomes" id="UP000789595"/>
    </source>
</evidence>
<dbReference type="EMBL" id="CAKKNE010000001">
    <property type="protein sequence ID" value="CAH0365526.1"/>
    <property type="molecule type" value="Genomic_DNA"/>
</dbReference>
<feature type="repeat" description="WD" evidence="3">
    <location>
        <begin position="77"/>
        <end position="99"/>
    </location>
</feature>
<dbReference type="Proteomes" id="UP000789595">
    <property type="component" value="Unassembled WGS sequence"/>
</dbReference>
<dbReference type="PROSITE" id="PS50294">
    <property type="entry name" value="WD_REPEATS_REGION"/>
    <property type="match status" value="1"/>
</dbReference>
<evidence type="ECO:0000313" key="5">
    <source>
        <dbReference type="EMBL" id="CAH0365526.1"/>
    </source>
</evidence>
<dbReference type="InterPro" id="IPR001680">
    <property type="entry name" value="WD40_rpt"/>
</dbReference>
<evidence type="ECO:0000256" key="4">
    <source>
        <dbReference type="SAM" id="MobiDB-lite"/>
    </source>
</evidence>
<keyword evidence="1 3" id="KW-0853">WD repeat</keyword>